<sequence>IAKWFRALADAAEDKSDEVKRGTETVRINQTGAKPLLTSATGKPLKIGVPGKGKDFEVVGIPLGQPGFYIVELASPRLGEAL</sequence>
<dbReference type="EMBL" id="JANCMW010000361">
    <property type="protein sequence ID" value="MDF0753042.1"/>
    <property type="molecule type" value="Genomic_DNA"/>
</dbReference>
<keyword evidence="2" id="KW-1185">Reference proteome</keyword>
<evidence type="ECO:0000313" key="1">
    <source>
        <dbReference type="EMBL" id="MDF0753042.1"/>
    </source>
</evidence>
<proteinExistence type="predicted"/>
<protein>
    <submittedName>
        <fullName evidence="1">Uncharacterized protein</fullName>
    </submittedName>
</protein>
<gene>
    <name evidence="1" type="ORF">NLU14_22705</name>
</gene>
<accession>A0ABT5YHI5</accession>
<name>A0ABT5YHI5_9GAMM</name>
<reference evidence="1" key="1">
    <citation type="submission" date="2022-07" db="EMBL/GenBank/DDBJ databases">
        <title>Marinobacter iranensis a new bacterium isolate from a hipersaline lake in Iran.</title>
        <authorList>
            <person name="Mohammad A.M.A."/>
            <person name="Cristina S.-P."/>
            <person name="Antonio V."/>
        </authorList>
    </citation>
    <scope>NUCLEOTIDE SEQUENCE</scope>
    <source>
        <strain evidence="1">71-i</strain>
    </source>
</reference>
<dbReference type="Proteomes" id="UP001143391">
    <property type="component" value="Unassembled WGS sequence"/>
</dbReference>
<comment type="caution">
    <text evidence="1">The sequence shown here is derived from an EMBL/GenBank/DDBJ whole genome shotgun (WGS) entry which is preliminary data.</text>
</comment>
<evidence type="ECO:0000313" key="2">
    <source>
        <dbReference type="Proteomes" id="UP001143391"/>
    </source>
</evidence>
<feature type="non-terminal residue" evidence="1">
    <location>
        <position position="1"/>
    </location>
</feature>
<feature type="non-terminal residue" evidence="1">
    <location>
        <position position="82"/>
    </location>
</feature>
<dbReference type="RefSeq" id="WP_275710867.1">
    <property type="nucleotide sequence ID" value="NZ_JANCMW010000361.1"/>
</dbReference>
<organism evidence="1 2">
    <name type="scientific">Marinobacter iranensis</name>
    <dbReference type="NCBI Taxonomy" id="2962607"/>
    <lineage>
        <taxon>Bacteria</taxon>
        <taxon>Pseudomonadati</taxon>
        <taxon>Pseudomonadota</taxon>
        <taxon>Gammaproteobacteria</taxon>
        <taxon>Pseudomonadales</taxon>
        <taxon>Marinobacteraceae</taxon>
        <taxon>Marinobacter</taxon>
    </lineage>
</organism>